<sequence length="1039" mass="111275">MDLFADQATPLPSPPARPRRDLGLYNIPAHLPFLDTLARGVIEEMGVADGNWATDPLALARVTILLPTRRAAMALREAFLRAVDGRTLLLPTMRALTGLSVEDADELALPGLLDLPPAVDAPRRQAVLTALVLRLPPRYGGPNGPEQAWRLATALAELLDEMALEGCDPQKLPDLVPEEFATHWQVTIAFLHGVLDAWNAWLAEQGLMDIGPRRVEALKAQAAKWRAEPPRDPVFAAGIGAGGTIPAAADLLRVVASLPRGAVILHDGVEPMTQELWDSIHDNPAHPLSGQCRLLKRMGATQADVRPWHGLSGPDLEPKGVAPSGDLGLARRTELLARALRPAAGLADWLHRDPEHWTPGLRGLSLLEAPDVQAEAVAIALLLRGALETPGTRAALITPDRDLGRRVAAELTRHGVLADDSAGQPLGDTPAGAFLRLLSRAVAEDFAPVPLLALIKHPMAAGGMARAAWMEAVRLIERRALRGPRPAPGLAGLRARVLEAFRREKDAGLLARATTLLDALENALDGFSELPDSPARPPADLLDAHLAAAEALAATDARPGGLRLYAGEEGEPLAVHLASLPPAFRELAPMSPASWPALFDVALEGPLAPSVRIGRGREGGRHPRVAILGLLEARLQHYDLAILGALEEGVWPQATDPGPWMSRPMRADFGLPEPEARIGRVAADFLLAAASAPQAVLARARKRAGSPTVPSRWLTRLDTFLGGQKDGHGQGLALPRDPAVGWAAQMDLPEHVRPCPRPAPAPPSEARPREISVTEVADLVADPYGFYARRILRLTPLDPLDAEVGASDYGNLVHDTMAGWLKRLDGQPWDPVQASAWFGEAMEEQLAAAAARPGLLAFWRPRLARIGAFAIAQEEAGGHRVLHRHAEVAGRLELRGTGLTLKVRADRIDRLADRSLSIIDYKTGTPPSSAEVADGRAPQLPLEAAILEHGGFEGVAPGPVSALTYWRLSGGSTPGEVKPVKGDAATLAADALDNTEALLRGFLLGSRRFMARPHPRRSPVRRDHDHLARVAEWGNAEEE</sequence>
<dbReference type="SUPFAM" id="SSF52540">
    <property type="entry name" value="P-loop containing nucleoside triphosphate hydrolases"/>
    <property type="match status" value="1"/>
</dbReference>
<name>A0ABS3KUJ5_9PROT</name>
<dbReference type="Proteomes" id="UP001518989">
    <property type="component" value="Unassembled WGS sequence"/>
</dbReference>
<dbReference type="InterPro" id="IPR038726">
    <property type="entry name" value="PDDEXK_AddAB-type"/>
</dbReference>
<feature type="region of interest" description="Disordered" evidence="1">
    <location>
        <begin position="1013"/>
        <end position="1039"/>
    </location>
</feature>
<protein>
    <submittedName>
        <fullName evidence="3">Double-strand break repair protein AddB</fullName>
    </submittedName>
</protein>
<comment type="caution">
    <text evidence="3">The sequence shown here is derived from an EMBL/GenBank/DDBJ whole genome shotgun (WGS) entry which is preliminary data.</text>
</comment>
<reference evidence="3 4" key="1">
    <citation type="submission" date="2020-09" db="EMBL/GenBank/DDBJ databases">
        <title>Roseomonas.</title>
        <authorList>
            <person name="Zhu W."/>
        </authorList>
    </citation>
    <scope>NUCLEOTIDE SEQUENCE [LARGE SCALE GENOMIC DNA]</scope>
    <source>
        <strain evidence="3 4">573</strain>
    </source>
</reference>
<proteinExistence type="predicted"/>
<evidence type="ECO:0000259" key="2">
    <source>
        <dbReference type="Pfam" id="PF12705"/>
    </source>
</evidence>
<feature type="domain" description="PD-(D/E)XK endonuclease-like" evidence="2">
    <location>
        <begin position="771"/>
        <end position="1000"/>
    </location>
</feature>
<accession>A0ABS3KUJ5</accession>
<dbReference type="InterPro" id="IPR011604">
    <property type="entry name" value="PDDEXK-like_dom_sf"/>
</dbReference>
<dbReference type="InterPro" id="IPR027417">
    <property type="entry name" value="P-loop_NTPase"/>
</dbReference>
<gene>
    <name evidence="3" type="primary">addB</name>
    <name evidence="3" type="ORF">IAI61_16345</name>
</gene>
<dbReference type="RefSeq" id="WP_207418707.1">
    <property type="nucleotide sequence ID" value="NZ_CP061177.1"/>
</dbReference>
<dbReference type="NCBIfam" id="TIGR02786">
    <property type="entry name" value="addB_alphas"/>
    <property type="match status" value="1"/>
</dbReference>
<dbReference type="Pfam" id="PF12705">
    <property type="entry name" value="PDDEXK_1"/>
    <property type="match status" value="1"/>
</dbReference>
<evidence type="ECO:0000313" key="3">
    <source>
        <dbReference type="EMBL" id="MBO1080615.1"/>
    </source>
</evidence>
<evidence type="ECO:0000313" key="4">
    <source>
        <dbReference type="Proteomes" id="UP001518989"/>
    </source>
</evidence>
<keyword evidence="4" id="KW-1185">Reference proteome</keyword>
<evidence type="ECO:0000256" key="1">
    <source>
        <dbReference type="SAM" id="MobiDB-lite"/>
    </source>
</evidence>
<dbReference type="Gene3D" id="3.90.320.10">
    <property type="match status" value="1"/>
</dbReference>
<dbReference type="InterPro" id="IPR014153">
    <property type="entry name" value="Ds_break_AddB"/>
</dbReference>
<dbReference type="EMBL" id="JACTNG010000009">
    <property type="protein sequence ID" value="MBO1080615.1"/>
    <property type="molecule type" value="Genomic_DNA"/>
</dbReference>
<organism evidence="3 4">
    <name type="scientific">Roseomonas haemaphysalidis</name>
    <dbReference type="NCBI Taxonomy" id="2768162"/>
    <lineage>
        <taxon>Bacteria</taxon>
        <taxon>Pseudomonadati</taxon>
        <taxon>Pseudomonadota</taxon>
        <taxon>Alphaproteobacteria</taxon>
        <taxon>Acetobacterales</taxon>
        <taxon>Roseomonadaceae</taxon>
        <taxon>Roseomonas</taxon>
    </lineage>
</organism>
<feature type="compositionally biased region" description="Basic and acidic residues" evidence="1">
    <location>
        <begin position="1020"/>
        <end position="1029"/>
    </location>
</feature>